<dbReference type="Proteomes" id="UP001218218">
    <property type="component" value="Unassembled WGS sequence"/>
</dbReference>
<proteinExistence type="predicted"/>
<evidence type="ECO:0000313" key="2">
    <source>
        <dbReference type="Proteomes" id="UP001218218"/>
    </source>
</evidence>
<accession>A0AAD6ZHQ1</accession>
<protein>
    <submittedName>
        <fullName evidence="1">Uncharacterized protein</fullName>
    </submittedName>
</protein>
<comment type="caution">
    <text evidence="1">The sequence shown here is derived from an EMBL/GenBank/DDBJ whole genome shotgun (WGS) entry which is preliminary data.</text>
</comment>
<reference evidence="1" key="1">
    <citation type="submission" date="2023-03" db="EMBL/GenBank/DDBJ databases">
        <title>Massive genome expansion in bonnet fungi (Mycena s.s.) driven by repeated elements and novel gene families across ecological guilds.</title>
        <authorList>
            <consortium name="Lawrence Berkeley National Laboratory"/>
            <person name="Harder C.B."/>
            <person name="Miyauchi S."/>
            <person name="Viragh M."/>
            <person name="Kuo A."/>
            <person name="Thoen E."/>
            <person name="Andreopoulos B."/>
            <person name="Lu D."/>
            <person name="Skrede I."/>
            <person name="Drula E."/>
            <person name="Henrissat B."/>
            <person name="Morin E."/>
            <person name="Kohler A."/>
            <person name="Barry K."/>
            <person name="LaButti K."/>
            <person name="Morin E."/>
            <person name="Salamov A."/>
            <person name="Lipzen A."/>
            <person name="Mereny Z."/>
            <person name="Hegedus B."/>
            <person name="Baldrian P."/>
            <person name="Stursova M."/>
            <person name="Weitz H."/>
            <person name="Taylor A."/>
            <person name="Grigoriev I.V."/>
            <person name="Nagy L.G."/>
            <person name="Martin F."/>
            <person name="Kauserud H."/>
        </authorList>
    </citation>
    <scope>NUCLEOTIDE SEQUENCE</scope>
    <source>
        <strain evidence="1">CBHHK002</strain>
    </source>
</reference>
<evidence type="ECO:0000313" key="1">
    <source>
        <dbReference type="EMBL" id="KAJ7323260.1"/>
    </source>
</evidence>
<organism evidence="1 2">
    <name type="scientific">Mycena albidolilacea</name>
    <dbReference type="NCBI Taxonomy" id="1033008"/>
    <lineage>
        <taxon>Eukaryota</taxon>
        <taxon>Fungi</taxon>
        <taxon>Dikarya</taxon>
        <taxon>Basidiomycota</taxon>
        <taxon>Agaricomycotina</taxon>
        <taxon>Agaricomycetes</taxon>
        <taxon>Agaricomycetidae</taxon>
        <taxon>Agaricales</taxon>
        <taxon>Marasmiineae</taxon>
        <taxon>Mycenaceae</taxon>
        <taxon>Mycena</taxon>
    </lineage>
</organism>
<gene>
    <name evidence="1" type="ORF">DFH08DRAFT_817832</name>
</gene>
<name>A0AAD6ZHQ1_9AGAR</name>
<dbReference type="EMBL" id="JARIHO010000047">
    <property type="protein sequence ID" value="KAJ7323260.1"/>
    <property type="molecule type" value="Genomic_DNA"/>
</dbReference>
<keyword evidence="2" id="KW-1185">Reference proteome</keyword>
<dbReference type="AlphaFoldDB" id="A0AAD6ZHQ1"/>
<sequence length="224" mass="24506">MRTRLQDLDQALPPDIPPSYAVPPPSFIPFRIHAVNHPSLSHSATRPPAPRLLLRLLRREICFPAPSRQPPEHTGRQAGARLGPVIPVPPPLSLSAPLPSTPMPRSSAHVVYLGRSARIRYCHPNSSWGAVLRAGGARGEQITSHLCVLVLGSSGCGRGLRGDADVHYTGVEGESDAAGVSSAWERMKRKPVMRRKTGERTRRQRLRQSASVPHRALYAYLGAW</sequence>